<organism evidence="6 7">
    <name type="scientific">Loxodonta africana</name>
    <name type="common">African elephant</name>
    <dbReference type="NCBI Taxonomy" id="9785"/>
    <lineage>
        <taxon>Eukaryota</taxon>
        <taxon>Metazoa</taxon>
        <taxon>Chordata</taxon>
        <taxon>Craniata</taxon>
        <taxon>Vertebrata</taxon>
        <taxon>Euteleostomi</taxon>
        <taxon>Mammalia</taxon>
        <taxon>Eutheria</taxon>
        <taxon>Afrotheria</taxon>
        <taxon>Proboscidea</taxon>
        <taxon>Elephantidae</taxon>
        <taxon>Loxodonta</taxon>
    </lineage>
</organism>
<keyword evidence="1" id="KW-0646">Protease inhibitor</keyword>
<evidence type="ECO:0000256" key="2">
    <source>
        <dbReference type="ARBA" id="ARBA00022729"/>
    </source>
</evidence>
<evidence type="ECO:0000259" key="5">
    <source>
        <dbReference type="PROSITE" id="PS51390"/>
    </source>
</evidence>
<protein>
    <recommendedName>
        <fullName evidence="5">WAP domain-containing protein</fullName>
    </recommendedName>
</protein>
<dbReference type="PANTHER" id="PTHR19441:SF30">
    <property type="entry name" value="ELAFIN"/>
    <property type="match status" value="1"/>
</dbReference>
<dbReference type="OMA" id="QDPFKGQ"/>
<name>G3TRT3_LOXAF</name>
<dbReference type="GeneTree" id="ENSGT00530000064218"/>
<feature type="domain" description="WAP" evidence="5">
    <location>
        <begin position="71"/>
        <end position="119"/>
    </location>
</feature>
<keyword evidence="2 4" id="KW-0732">Signal</keyword>
<evidence type="ECO:0000313" key="6">
    <source>
        <dbReference type="Ensembl" id="ENSLAFP00000018291.1"/>
    </source>
</evidence>
<evidence type="ECO:0000256" key="1">
    <source>
        <dbReference type="ARBA" id="ARBA00022690"/>
    </source>
</evidence>
<keyword evidence="3" id="KW-1015">Disulfide bond</keyword>
<accession>G3TRT3</accession>
<evidence type="ECO:0000256" key="3">
    <source>
        <dbReference type="ARBA" id="ARBA00023157"/>
    </source>
</evidence>
<dbReference type="PROSITE" id="PS51390">
    <property type="entry name" value="WAP"/>
    <property type="match status" value="1"/>
</dbReference>
<dbReference type="GO" id="GO:0019731">
    <property type="term" value="P:antibacterial humoral response"/>
    <property type="evidence" value="ECO:0007669"/>
    <property type="project" value="TreeGrafter"/>
</dbReference>
<dbReference type="Gene3D" id="4.10.75.10">
    <property type="entry name" value="Elafin-like"/>
    <property type="match status" value="1"/>
</dbReference>
<dbReference type="eggNOG" id="ENOG502TDXW">
    <property type="taxonomic scope" value="Eukaryota"/>
</dbReference>
<dbReference type="AlphaFoldDB" id="G3TRT3"/>
<dbReference type="FunFam" id="4.10.75.10:FF:000001">
    <property type="entry name" value="Anosmin 1"/>
    <property type="match status" value="1"/>
</dbReference>
<evidence type="ECO:0000313" key="7">
    <source>
        <dbReference type="Proteomes" id="UP000007646"/>
    </source>
</evidence>
<dbReference type="SUPFAM" id="SSF57256">
    <property type="entry name" value="Elafin-like"/>
    <property type="match status" value="1"/>
</dbReference>
<dbReference type="HOGENOM" id="CLU_149429_0_0_1"/>
<feature type="signal peptide" evidence="4">
    <location>
        <begin position="1"/>
        <end position="21"/>
    </location>
</feature>
<dbReference type="Proteomes" id="UP000007646">
    <property type="component" value="Unassembled WGS sequence"/>
</dbReference>
<dbReference type="Pfam" id="PF00095">
    <property type="entry name" value="WAP"/>
    <property type="match status" value="1"/>
</dbReference>
<evidence type="ECO:0000256" key="4">
    <source>
        <dbReference type="SAM" id="SignalP"/>
    </source>
</evidence>
<dbReference type="GO" id="GO:0045087">
    <property type="term" value="P:innate immune response"/>
    <property type="evidence" value="ECO:0007669"/>
    <property type="project" value="TreeGrafter"/>
</dbReference>
<sequence length="119" mass="13130">MRPTSFLVLTVFLVFVTLVAGKRTQKENPVRRYSLVQGSVKGRLKGRSQVQHLNQGQVKRKAKGKHQVPAKVNKRGTCPTILIYCTVLNPPKLCHSDAECPGAKKCCTGHCGMTCLEPQ</sequence>
<dbReference type="PANTHER" id="PTHR19441">
    <property type="entry name" value="WHEY ACDIC PROTEIN WAP"/>
    <property type="match status" value="1"/>
</dbReference>
<reference evidence="6" key="3">
    <citation type="submission" date="2025-09" db="UniProtKB">
        <authorList>
            <consortium name="Ensembl"/>
        </authorList>
    </citation>
    <scope>IDENTIFICATION</scope>
    <source>
        <strain evidence="6">Isolate ISIS603380</strain>
    </source>
</reference>
<reference evidence="6 7" key="1">
    <citation type="submission" date="2009-06" db="EMBL/GenBank/DDBJ databases">
        <title>The Genome Sequence of Loxodonta africana (African elephant).</title>
        <authorList>
            <person name="Di Palma F."/>
            <person name="Heiman D."/>
            <person name="Young S."/>
            <person name="Johnson J."/>
            <person name="Lander E.S."/>
            <person name="Lindblad-Toh K."/>
        </authorList>
    </citation>
    <scope>NUCLEOTIDE SEQUENCE [LARGE SCALE GENOMIC DNA]</scope>
    <source>
        <strain evidence="6 7">Isolate ISIS603380</strain>
    </source>
</reference>
<feature type="chain" id="PRO_5003455645" description="WAP domain-containing protein" evidence="4">
    <location>
        <begin position="22"/>
        <end position="119"/>
    </location>
</feature>
<dbReference type="GO" id="GO:0005615">
    <property type="term" value="C:extracellular space"/>
    <property type="evidence" value="ECO:0007669"/>
    <property type="project" value="TreeGrafter"/>
</dbReference>
<dbReference type="InParanoid" id="G3TRT3"/>
<reference evidence="6" key="2">
    <citation type="submission" date="2025-08" db="UniProtKB">
        <authorList>
            <consortium name="Ensembl"/>
        </authorList>
    </citation>
    <scope>IDENTIFICATION</scope>
    <source>
        <strain evidence="6">Isolate ISIS603380</strain>
    </source>
</reference>
<dbReference type="InterPro" id="IPR050514">
    <property type="entry name" value="WAP_four-disulfide_core"/>
</dbReference>
<dbReference type="InterPro" id="IPR036645">
    <property type="entry name" value="Elafin-like_sf"/>
</dbReference>
<dbReference type="InterPro" id="IPR008197">
    <property type="entry name" value="WAP_dom"/>
</dbReference>
<dbReference type="CDD" id="cd00199">
    <property type="entry name" value="WAP"/>
    <property type="match status" value="1"/>
</dbReference>
<dbReference type="GO" id="GO:0004867">
    <property type="term" value="F:serine-type endopeptidase inhibitor activity"/>
    <property type="evidence" value="ECO:0007669"/>
    <property type="project" value="TreeGrafter"/>
</dbReference>
<keyword evidence="7" id="KW-1185">Reference proteome</keyword>
<proteinExistence type="predicted"/>
<dbReference type="Ensembl" id="ENSLAFT00000036933.1">
    <property type="protein sequence ID" value="ENSLAFP00000018291.1"/>
    <property type="gene ID" value="ENSLAFG00000021842.2"/>
</dbReference>
<dbReference type="SMART" id="SM00217">
    <property type="entry name" value="WAP"/>
    <property type="match status" value="1"/>
</dbReference>
<dbReference type="PRINTS" id="PR00003">
    <property type="entry name" value="4DISULPHCORE"/>
</dbReference>